<evidence type="ECO:0000313" key="1">
    <source>
        <dbReference type="EMBL" id="TNC46449.1"/>
    </source>
</evidence>
<accession>A0A5C4MPA5</accession>
<dbReference type="EMBL" id="VDFR01000056">
    <property type="protein sequence ID" value="TNC46449.1"/>
    <property type="molecule type" value="Genomic_DNA"/>
</dbReference>
<evidence type="ECO:0000313" key="3">
    <source>
        <dbReference type="Proteomes" id="UP000306740"/>
    </source>
</evidence>
<organism evidence="1 3">
    <name type="scientific">Mumia zhuanghuii</name>
    <dbReference type="NCBI Taxonomy" id="2585211"/>
    <lineage>
        <taxon>Bacteria</taxon>
        <taxon>Bacillati</taxon>
        <taxon>Actinomycetota</taxon>
        <taxon>Actinomycetes</taxon>
        <taxon>Propionibacteriales</taxon>
        <taxon>Nocardioidaceae</taxon>
        <taxon>Mumia</taxon>
    </lineage>
</organism>
<gene>
    <name evidence="2" type="ORF">FHE65_11195</name>
    <name evidence="1" type="ORF">FHE65_12480</name>
</gene>
<dbReference type="Pfam" id="PF07274">
    <property type="entry name" value="DUF1440"/>
    <property type="match status" value="1"/>
</dbReference>
<protein>
    <submittedName>
        <fullName evidence="1">DUF1440 domain-containing protein</fullName>
    </submittedName>
</protein>
<dbReference type="Proteomes" id="UP000306740">
    <property type="component" value="Unassembled WGS sequence"/>
</dbReference>
<evidence type="ECO:0000313" key="2">
    <source>
        <dbReference type="EMBL" id="TNC47167.1"/>
    </source>
</evidence>
<dbReference type="AlphaFoldDB" id="A0A5C4MPA5"/>
<dbReference type="OrthoDB" id="1253601at2"/>
<proteinExistence type="predicted"/>
<reference evidence="1 3" key="1">
    <citation type="submission" date="2019-05" db="EMBL/GenBank/DDBJ databases">
        <title>Mumia sp. nov., isolated from the intestinal contents of plateau pika (Ochotona curzoniae) in the Qinghai-Tibet plateau of China.</title>
        <authorList>
            <person name="Tian Z."/>
        </authorList>
    </citation>
    <scope>NUCLEOTIDE SEQUENCE [LARGE SCALE GENOMIC DNA]</scope>
    <source>
        <strain evidence="3">527</strain>
        <strain evidence="1">Z527</strain>
    </source>
</reference>
<comment type="caution">
    <text evidence="1">The sequence shown here is derived from an EMBL/GenBank/DDBJ whole genome shotgun (WGS) entry which is preliminary data.</text>
</comment>
<name>A0A5C4MPA5_9ACTN</name>
<dbReference type="EMBL" id="VDFR01000048">
    <property type="protein sequence ID" value="TNC47167.1"/>
    <property type="molecule type" value="Genomic_DNA"/>
</dbReference>
<sequence>MSAHRMVRGAVVGALASLPASYVKRVTEPALQRAAEQVLPPEAWQKRLVGTDPSDHPENMPPAVIAAEVAELRGAKALDTEQKVRASRTIHYVFGAVAGAAYGALAARLPGVTRGAGVPAGVALYAVTHGTGLPAAGIQEPPWTLPASAVVWETASHAVYGAVLEVSRRLVDRLVP</sequence>
<dbReference type="InterPro" id="IPR009898">
    <property type="entry name" value="DUF1440"/>
</dbReference>
<dbReference type="RefSeq" id="WP_139087117.1">
    <property type="nucleotide sequence ID" value="NZ_VDFR01000048.1"/>
</dbReference>